<evidence type="ECO:0000256" key="1">
    <source>
        <dbReference type="SAM" id="MobiDB-lite"/>
    </source>
</evidence>
<dbReference type="AlphaFoldDB" id="A0AAE8M845"/>
<evidence type="ECO:0000313" key="3">
    <source>
        <dbReference type="Proteomes" id="UP001187734"/>
    </source>
</evidence>
<accession>A0AAE8M845</accession>
<feature type="compositionally biased region" description="Low complexity" evidence="1">
    <location>
        <begin position="57"/>
        <end position="86"/>
    </location>
</feature>
<proteinExistence type="predicted"/>
<keyword evidence="3" id="KW-1185">Reference proteome</keyword>
<name>A0AAE8M845_9HYPO</name>
<dbReference type="EMBL" id="ONZP01000184">
    <property type="protein sequence ID" value="SPJ76083.1"/>
    <property type="molecule type" value="Genomic_DNA"/>
</dbReference>
<feature type="compositionally biased region" description="Polar residues" evidence="1">
    <location>
        <begin position="100"/>
        <end position="112"/>
    </location>
</feature>
<gene>
    <name evidence="2" type="ORF">FTOL_05814</name>
</gene>
<organism evidence="2 3">
    <name type="scientific">Fusarium torulosum</name>
    <dbReference type="NCBI Taxonomy" id="33205"/>
    <lineage>
        <taxon>Eukaryota</taxon>
        <taxon>Fungi</taxon>
        <taxon>Dikarya</taxon>
        <taxon>Ascomycota</taxon>
        <taxon>Pezizomycotina</taxon>
        <taxon>Sordariomycetes</taxon>
        <taxon>Hypocreomycetidae</taxon>
        <taxon>Hypocreales</taxon>
        <taxon>Nectriaceae</taxon>
        <taxon>Fusarium</taxon>
    </lineage>
</organism>
<protein>
    <submittedName>
        <fullName evidence="2">Uncharacterized protein</fullName>
    </submittedName>
</protein>
<dbReference type="Proteomes" id="UP001187734">
    <property type="component" value="Unassembled WGS sequence"/>
</dbReference>
<feature type="region of interest" description="Disordered" evidence="1">
    <location>
        <begin position="1"/>
        <end position="141"/>
    </location>
</feature>
<evidence type="ECO:0000313" key="2">
    <source>
        <dbReference type="EMBL" id="SPJ76083.1"/>
    </source>
</evidence>
<sequence length="402" mass="44187">MAAREFAHYGSVTTKSSSWGGDPKDLLKVKLRQQDQSPHHPPVAKSPCSKESSLFVSPTSDSSGGQQDSSSSTSPSTAATTPSTSPVFSQRKRPHAVTALGTTNKTATSGKFTTKAGCNNAGAVPRPKNGQHKATSTKADSSTSTSAAICNIIATRTNGCADETCSEPNSERRRVEKDSPLSFNVTEKMAKIALFVQDLGLPAVDTLQRERKKLYAEFAEKEKASKMTEEEMNICDKEYEQRKKDHRSFGQQCEAIETDIKKTRDWLNGYLPRLPSLSSLDNPVGVTDIDIIQAFSTAIETKVMIPLQDSLTDKLGRKRKAGEMLDSAWQVCEERQKDFGKAMNEEKLAEVKSREACKREELTAITESFVKKTRACNKAWETVEGGGHNDWYGAFCRRQAQA</sequence>
<reference evidence="2" key="1">
    <citation type="submission" date="2018-03" db="EMBL/GenBank/DDBJ databases">
        <authorList>
            <person name="Guldener U."/>
        </authorList>
    </citation>
    <scope>NUCLEOTIDE SEQUENCE</scope>
</reference>
<comment type="caution">
    <text evidence="2">The sequence shown here is derived from an EMBL/GenBank/DDBJ whole genome shotgun (WGS) entry which is preliminary data.</text>
</comment>